<dbReference type="InterPro" id="IPR006162">
    <property type="entry name" value="Ppantetheine_attach_site"/>
</dbReference>
<feature type="region of interest" description="Disordered" evidence="5">
    <location>
        <begin position="1360"/>
        <end position="1379"/>
    </location>
</feature>
<evidence type="ECO:0000256" key="1">
    <source>
        <dbReference type="ARBA" id="ARBA00001957"/>
    </source>
</evidence>
<evidence type="ECO:0000256" key="3">
    <source>
        <dbReference type="ARBA" id="ARBA00022553"/>
    </source>
</evidence>
<dbReference type="Pfam" id="PF08242">
    <property type="entry name" value="Methyltransf_12"/>
    <property type="match status" value="3"/>
</dbReference>
<dbReference type="Gene3D" id="3.30.559.30">
    <property type="entry name" value="Nonribosomal peptide synthetase, condensation domain"/>
    <property type="match status" value="4"/>
</dbReference>
<dbReference type="CDD" id="cd12117">
    <property type="entry name" value="A_NRPS_Srf_like"/>
    <property type="match status" value="1"/>
</dbReference>
<dbReference type="InterPro" id="IPR001031">
    <property type="entry name" value="Thioesterase"/>
</dbReference>
<dbReference type="InterPro" id="IPR020845">
    <property type="entry name" value="AMP-binding_CS"/>
</dbReference>
<evidence type="ECO:0000256" key="5">
    <source>
        <dbReference type="SAM" id="MobiDB-lite"/>
    </source>
</evidence>
<dbReference type="SUPFAM" id="SSF56801">
    <property type="entry name" value="Acetyl-CoA synthetase-like"/>
    <property type="match status" value="4"/>
</dbReference>
<dbReference type="CDD" id="cd02440">
    <property type="entry name" value="AdoMet_MTases"/>
    <property type="match status" value="3"/>
</dbReference>
<dbReference type="InterPro" id="IPR020802">
    <property type="entry name" value="TesA-like"/>
</dbReference>
<dbReference type="CDD" id="cd19540">
    <property type="entry name" value="LCL_NRPS-like"/>
    <property type="match status" value="3"/>
</dbReference>
<keyword evidence="4" id="KW-0677">Repeat</keyword>
<accession>A0ABV9AAZ4</accession>
<dbReference type="PANTHER" id="PTHR45527">
    <property type="entry name" value="NONRIBOSOMAL PEPTIDE SYNTHETASE"/>
    <property type="match status" value="1"/>
</dbReference>
<dbReference type="CDD" id="cd19543">
    <property type="entry name" value="DCL_NRPS"/>
    <property type="match status" value="1"/>
</dbReference>
<dbReference type="NCBIfam" id="NF003417">
    <property type="entry name" value="PRK04813.1"/>
    <property type="match status" value="7"/>
</dbReference>
<dbReference type="Pfam" id="PF00550">
    <property type="entry name" value="PP-binding"/>
    <property type="match status" value="4"/>
</dbReference>
<dbReference type="InterPro" id="IPR020806">
    <property type="entry name" value="PKS_PP-bd"/>
</dbReference>
<comment type="caution">
    <text evidence="7">The sequence shown here is derived from an EMBL/GenBank/DDBJ whole genome shotgun (WGS) entry which is preliminary data.</text>
</comment>
<feature type="region of interest" description="Disordered" evidence="5">
    <location>
        <begin position="4579"/>
        <end position="4606"/>
    </location>
</feature>
<dbReference type="InterPro" id="IPR000873">
    <property type="entry name" value="AMP-dep_synth/lig_dom"/>
</dbReference>
<evidence type="ECO:0000256" key="4">
    <source>
        <dbReference type="ARBA" id="ARBA00022737"/>
    </source>
</evidence>
<keyword evidence="3" id="KW-0597">Phosphoprotein</keyword>
<feature type="domain" description="Carrier" evidence="6">
    <location>
        <begin position="5388"/>
        <end position="5463"/>
    </location>
</feature>
<keyword evidence="8" id="KW-1185">Reference proteome</keyword>
<dbReference type="NCBIfam" id="TIGR01733">
    <property type="entry name" value="AA-adenyl-dom"/>
    <property type="match status" value="4"/>
</dbReference>
<dbReference type="SMART" id="SM00823">
    <property type="entry name" value="PKS_PP"/>
    <property type="match status" value="4"/>
</dbReference>
<sequence length="5731" mass="615768">MTRSRIEDVLPLSPLQEGLLFLSRYDDRGSDDVYVVQFRFDIDGPLDGARMRAAAEALLVRHPNLRAGFRQQRREGRPVQVVPRSVRLPWDELDLSGLPEDERAAELERTLAADRVRRFDPARPPLMRFTLIRLGPRTHRLVFTHHHLLLDGWSMGLLIKELFTLYEQEGDAGALPAVPPFRSYLTWLSRQDEATARQAWSDALAGVEEPTLVAEGQQGRPTGTPDELVTDLSEELTSALVARGRAAGLTLNTLVQGAWGLLVGGLTGRDDVTFGEIVSGRPADLAGAESMIGMFANALPVRMGVAPGETLGTALHRLQDQHGELIAHQHLGLSTIQSLVEPAELFDTMVIFENYPLDPDTLQIAAGGIRLTEVSEHAATHYPLCLMVLPGARLQLRLSYRTDLYDRDEIASLSERLTGLLELLAHDLDRKAATVDMLPAAERWELLVARNDTGRPLPGACLPQLFAEQTAKTPEAVAVVAGDRELTYSALDRRSTALASRLAALGAGPERHVALLAERTVDLPVALLAVLKSGASYVPLDPRHPADRIAQVLDDVRPVCVLSDGGQDTTLPAGLPVVRLDEPDGAEEAAGAAEFTPAVPDPAQTAYVIHTSGSTGRPKGVAVPHRALTNFLADMRERVSMAPGDRLLAVTTVSFDIAALELFLPLITGATVVLADQDTVLDPEALAETVTSSGATVMQATPTLWRTLVPGHAGALRGLRVLTGGEPLPGDLAAALTGAAAEVLNLYGPTETTIWSTAAPVLPGRPVTIGTPMANTRVYVLDGGLRPVPVGVRGDLYVAGAGVARGYAGRAGLTAERFVADPFGGPGERMYRTGDVAAWRGDGVLEFAGRTDGQVKIRGFRVETAEIEAALRGHPQVAEAAVVARGEHGSAQRLDGYVVPAASAVLHGSRQQEQEQERAWRDVYDTLYRDRSDEPYAAWNSVYDGVAIPVAEMDEWRSAAVERIAALGPGRVLELGVGNGLLLRELAGRSECYWGTDLSEAAVEGLREAVAQEPWADRVELRVGSALETESLPEGYFDTVVLNSVVQYFPGGRYAVEVLRNAVRLLAPGGRIFVGDVRDLRHHRALRTAVELERAARAGGTADAPSVRAAVERSLLQEKELLFSPGFFTSLRDTVPALDAVDIRVKRAVHHNELSRHRYDVVLHTATESTPRAAEVPALAWGSDVSDVAALADRLGAGDGLRVTGLPNARLAGETAAADLLAGGADPDRAHAALSAPADPDVPDPADLTELAERHGHHLALGWSADGPDGSLDAVFTPRTADPEPVFADLCPGTPAGTPGKSGERPDPTTAGLTNDPLSTPGDPALAQELRPYLRERLPEYMVPATLTVLEELPRTANGKLDRRSLPDAAPLSSAGRAARTPQEEIMCSLFADVLGLTQAGPTDDFFDLGGHSLLGTRLVNRIRSTLGVDLPIRRLFQHPTPAGLAALLSGAGEAERAALRPRERKGETPLSFAQSRLWFINQMEGPSPTYHIPLGLRITGALDEDALRAAVNDVVARHESLRTVFPETDGRPSQRILDPAPPCALRVTHVDPERLDEAIAQSVRVPFDLGVELPLRAELFVLGVERHVLLLTLHHIAGDGWSLGPLGRDLALAYEARCGGGVPGWGPLPVQYADYALWQRELLGEESDSGSEMARQLGFWRERLAGLPDQLEIPADRPRPAVFTHRGGSVGFRLEPGLHRGLVELARESSATLFMVVQAGLVALLSRLGAGSDVAVGSPVAGRTDEALDDLVGFFVNTLVLRTDVSGDPSFRELLGRVREGDLAAYAHQDVPFERLVEVLNPQRSLSRNPLVQVMLALQNTPDADFRLPGLLIEPERIRPEVSRFDLAVFMTEAHTDDGDPDGVWGLVEYSGDLFERETVQQFADRLIMLLGACVEDPDQQVRAVGLLEAGERHRVLTEWNDTARPDSPPPATLTGRFAELLAAAPGAPAVSADDTTLTYAELDRRSGLLSHLLSEYGVREETPVAMLTERGVHLATGVLGVLKAGGAYVPLNSDYPPARKAQVLAETGTPVLLTDRALRDEAAGYGLPLIVLDEDPRLFTGDPAPLPPVTDPERLAAVMFTSGSTGRPKGVALTHGGIECLRHDRCWAPGSTDRVLLHSAHAWDAFNMEFWLPLMSGGHVVMAPPGKLDLRVLERAVTRWEITGLLLPTGVFNAVADDRTEWLRGLAALWTGGDVLSPAAAARLAADCPDTAILNGYGPTETTVYASHHTFRGTSDPELPVPIGVPLDDMRLYVLDDRLAPVPAGVPGELYIAGAGMARGYHRAPAETACRFVADPFGAPGDRLYRTGDVVRQDREGRLHFVGRADSQVKLRGRRVELGEVESALRSHPQVAQAAALVREDRPGEKQLVAYVVPGEDPGRDHDGEAEQVAEWHDVYEEVYQDAAAIPFGENFTGWTSSYDSRNIPLPQMQEWRAATVERIRELRPRRVLEIGVGSGLILSQLADDCESYWATDFSAAAVEALRTQLADRPGTASRVELRVQAADVTEGLPEGHFDTVVVNSVVPYFPHAAYLVDVITGAMRTLAPGGHLFIGDVRNHRLLRCFSAAVQLHQADDTDAAAVSRAVDQGVLLETELLVDPAFFPALRTRLPDVEAVDVRVKRAVHHNELSRHRYDAVLRKRGGPSTSAPSPRTLTWGRDLDDLAALERLLAEAPAALRVEDVPNARLAAESTALRLLDGSGDLAGARRAVREDTGEHHAVDPEELHALGARLGCRTAVTWSATSSDGAVDVLFTSAAHDPGPVIDDLYRATEADADPTAFANSPRRASLTGSLVPALRDHLRDRLPAPTVPSAFVVLERLPLTVNGKLDRAALPVPEFSGGGRGRAARSPREEILCGLFAEVLGLGSVSADDDFFEAGGHSLLATRLVSRVRSVFGVELAVRALFDAPTPAGLVRCLEGAAAARTPLRPVERPEEIPLSPAQWRLWFLNQMEGPSPTYNIPYALRLSGRLDEEALRAALDDVVARHESLRTLFPDEGGTPRQQIVPAEQARVEMTTVHATEDGLAAALTDAGRAGFDLAAELPLRAHMLRTGPTECVLLLNLHHIAGDGWSMAPLARDLMTAYEARCAGGTPEWAPLPVQYADYALWQRELLGHESDPGSELSRQLNHWRDSLAELPAEIALPTDRPRPPVAGYDGALVRFRVNEELHAGLASLARESSATLFMVVQAGLAALLSRLGAGPDVAVGSPVAGRTDEALDDLVGFFVNTLVLRTDVSGDPSFRELLGRVRESDLAAYAHQDVPFERLVEVLNPQRSLSRNPLVQVMLALQNMPRTETALPGLRVRPEPLDIGISKFDLSFHLRESLGADGTEGGIDGVLEYSTDLFDHSTVRALAERLIALLRQAVADPDQPVSAADLLSPAEHSRLEQWNDTAAAPVEATLPELLEAQAARTPDAVAVRHEGTDTGYAELNARANRLARHLARAGVGSEDLVGIAMPRTPELLVAVWAVLKAGAAYVPLDLDYPPQRITLMLDDAAPAYVLTTRDGAARLPDAARCIALDAPDVCAAVAEHSAGDLVDNDRIRPLTPDNAAYAIFTSGSTGRPKAVVVPQRNVADLAAWAAEEFGTDGLAAVTATTSLSFDVSVFELFSPLLCGGRIDLVDDVLALADATNGTNGSGGAARVTGMLSTVPSAMAALLADPELPLRPHTLLYAGEALTAGLVRDTRAALPGCRILNVYGPTEGTVYATMAEPAPDDSAQPAIGSPLRNVTAHILDANLRPLPPGSPGELYLAGELHLARGYLHRPGLTAERFVADPFGPPGSRMYRTGDLARRRADGAVEYLGRSDDQVKIRGFRIEPREIETALTTLATVRESLVTSLRDHDGEQRLVAYVVPAAPGGVTSDELRAVAVEALPGHLVPSAFVVLERLPLSVNGKLDRAALPVPEFSGGGRGRAARSPREEILCGLFAEVLGLGSVSADDDFFEAGGHSLLATRLVSRVRSVFGVELAVRALFDAPTPAGLVRCLEGAAAARTPLRPVERPEEIPLSPAQHRLWFLNQMEGPSPTYNIPLALRLSGPVDADALRAALHDVVRRHEVLRTVFPETDGAAVQRILAPDDAAPELNVRTLAEAELTDALDQAARHAFDLGVELPLRAELFVLGVERHVLLLTLHHIAGDGWSLGPLGRDLALAYEARCGGGVPGWGPLPVQYADYALWQRELLGEESDSGSEMARQLGFWRERLAGLPDQLEIPADRPRPAVFTHRGGSVGFRLEPGLHRGLVELARESSATLFMVVQAGLVALLSRLGAGSDVAVGSPVAGRTDEALDDLVGFFVNTLVLRTDVSGDPSFRELLGRVREGDLAAYAHQDVPFERLVEVLNPQRSLSRNPLVQVMLALQNTPDADFRLPDVEAEYLPQTAGAARFDLSLFCFERPGGEAQGLDVLAEFSTDLFDEGTVVALLERLARLLQSAVDCADTRVSALEILGAEERHRLVAGWNDTEVSRGTVPDNLQDAFRAQAEATPEAIAVRADGQGLTYRELDERANRLAHRLIALGARRQHAVAVLQERSADLVVSLLAIVKAGCVYVPLHTGYPASWMRMALDRTGARILLTDRAMQERDFQHEGPTVVVDDDPELAAQPGSDPRVPGDPDDLAYTMFTSGSTGEPKGVEITHQDVLDLAHDPVWHGPREEAARACTNPHCAAERVLMHAPYAFDPATFELWAPLLNGHRVVVAPAGELDLGALERVTTEEGVTGVLYTAGLFRLIAEERPESFAGVREVWTGGDVVSPAAAQRVIDTCPETTVTAIYGPTEITLCTTEYPMRHPHRVENTVPLGRPMANTRVYVLDGGLRPVPVGVRGDLYVAGAGVARGYAGRAGLTAERFVADPFGGPGERMYRTGDVAAWRGDGVLEFAGRTDGQVKIRGFRVETAEIEAALVRHPELAEATVAVREERPGDRELVAYVVPADGSGPAARDLPTEAEQVQEWHGIYEDLYRDRGEDEPYVGWNSSFDGVAIPVAEMDEWRSAAVERIAALGPGRVLELGVGNGLLLRELAGRSECYWGTDLSEAAVGGLREAVAGEPWADRVELRVGSALETESLPEGYFDTVVLNSVVQYFPGGRYAVEVLRNAVRLLAPGGRIFVGDVRDLRHHRTFAAAVALHGADATASLAGLRTAVEREVMLENELLLSPDFFAALPAEIPAFSGVDVGLKRAVHHNELSRYRYDVVLHTDPSAAGGQPQPRSLRWGRDITGLDALGEHLAGGDGLRLTRVPDARVAVHLSAATALDNGSDPEVVLARLRGPVPEGVPDPEDVHRAAERLGHTAALVPTPGEPGEYDVLLLPGTAGHAPLGRYRASAEAAALPLSAHAGDPRRADDHAALIARVRADLGERLPEYMVPGFFAVLDRLPLTPNGKVDHRSLPDVGRRATAAGRPPRSPQEEVLCSLFAEVLGVPSVGVDEDFFELGGHSLLAARLINRVHAALGTELAVRALFETPTPAGLAEQLGVSDGSDAFDVVLPLRRGGGRAPLFCLHPAGGISWVYSGLLRWLPDRPVYGIQARGLTEPGAAPATIEELAADYVREIRAVQPSGPYHLLGWSLGGLIAHAVAATLEAQGEKVGTLALMDAYPDIERPDGEQAQPELIRGIHQVLLAEAGVDPARAEGRDLDRAEVVALLKEGGTALAGLMDEQRVETFTDVFVHCSRMMFDKPLGSVDSDVLFFAATRGAVDGAPGVDRWRQYTAGRLVVHEVPCSHAEMVEPDHIREIGKVLSEHLGTAP</sequence>
<reference evidence="8" key="1">
    <citation type="journal article" date="2019" name="Int. J. Syst. Evol. Microbiol.">
        <title>The Global Catalogue of Microorganisms (GCM) 10K type strain sequencing project: providing services to taxonomists for standard genome sequencing and annotation.</title>
        <authorList>
            <consortium name="The Broad Institute Genomics Platform"/>
            <consortium name="The Broad Institute Genome Sequencing Center for Infectious Disease"/>
            <person name="Wu L."/>
            <person name="Ma J."/>
        </authorList>
    </citation>
    <scope>NUCLEOTIDE SEQUENCE [LARGE SCALE GENOMIC DNA]</scope>
    <source>
        <strain evidence="8">CGMCC 4.7357</strain>
    </source>
</reference>
<feature type="region of interest" description="Disordered" evidence="5">
    <location>
        <begin position="1284"/>
        <end position="1323"/>
    </location>
</feature>
<dbReference type="PROSITE" id="PS50075">
    <property type="entry name" value="CARRIER"/>
    <property type="match status" value="4"/>
</dbReference>
<dbReference type="InterPro" id="IPR029063">
    <property type="entry name" value="SAM-dependent_MTases_sf"/>
</dbReference>
<dbReference type="Gene3D" id="1.10.1200.10">
    <property type="entry name" value="ACP-like"/>
    <property type="match status" value="3"/>
</dbReference>
<evidence type="ECO:0000259" key="6">
    <source>
        <dbReference type="PROSITE" id="PS50075"/>
    </source>
</evidence>
<dbReference type="Gene3D" id="3.40.50.980">
    <property type="match status" value="8"/>
</dbReference>
<feature type="domain" description="Carrier" evidence="6">
    <location>
        <begin position="2846"/>
        <end position="2921"/>
    </location>
</feature>
<dbReference type="InterPro" id="IPR009081">
    <property type="entry name" value="PP-bd_ACP"/>
</dbReference>
<dbReference type="PROSITE" id="PS00455">
    <property type="entry name" value="AMP_BINDING"/>
    <property type="match status" value="2"/>
</dbReference>
<dbReference type="SUPFAM" id="SSF47336">
    <property type="entry name" value="ACP-like"/>
    <property type="match status" value="4"/>
</dbReference>
<dbReference type="InterPro" id="IPR010071">
    <property type="entry name" value="AA_adenyl_dom"/>
</dbReference>
<dbReference type="InterPro" id="IPR025110">
    <property type="entry name" value="AMP-bd_C"/>
</dbReference>
<dbReference type="CDD" id="cd05930">
    <property type="entry name" value="A_NRPS"/>
    <property type="match status" value="1"/>
</dbReference>
<dbReference type="PANTHER" id="PTHR45527:SF1">
    <property type="entry name" value="FATTY ACID SYNTHASE"/>
    <property type="match status" value="1"/>
</dbReference>
<dbReference type="Pfam" id="PF13193">
    <property type="entry name" value="AMP-binding_C"/>
    <property type="match status" value="2"/>
</dbReference>
<dbReference type="Gene3D" id="3.40.50.150">
    <property type="entry name" value="Vaccinia Virus protein VP39"/>
    <property type="match status" value="3"/>
</dbReference>
<organism evidence="7 8">
    <name type="scientific">Streptomyces ovatisporus</name>
    <dbReference type="NCBI Taxonomy" id="1128682"/>
    <lineage>
        <taxon>Bacteria</taxon>
        <taxon>Bacillati</taxon>
        <taxon>Actinomycetota</taxon>
        <taxon>Actinomycetes</taxon>
        <taxon>Kitasatosporales</taxon>
        <taxon>Streptomycetaceae</taxon>
        <taxon>Streptomyces</taxon>
    </lineage>
</organism>
<comment type="cofactor">
    <cofactor evidence="1">
        <name>pantetheine 4'-phosphate</name>
        <dbReference type="ChEBI" id="CHEBI:47942"/>
    </cofactor>
</comment>
<feature type="domain" description="Carrier" evidence="6">
    <location>
        <begin position="1378"/>
        <end position="1453"/>
    </location>
</feature>
<dbReference type="InterPro" id="IPR036736">
    <property type="entry name" value="ACP-like_sf"/>
</dbReference>
<dbReference type="InterPro" id="IPR001242">
    <property type="entry name" value="Condensation_dom"/>
</dbReference>
<dbReference type="InterPro" id="IPR029058">
    <property type="entry name" value="AB_hydrolase_fold"/>
</dbReference>
<dbReference type="InterPro" id="IPR013217">
    <property type="entry name" value="Methyltransf_12"/>
</dbReference>
<evidence type="ECO:0000313" key="7">
    <source>
        <dbReference type="EMBL" id="MFC4496467.1"/>
    </source>
</evidence>
<protein>
    <submittedName>
        <fullName evidence="7">Amino acid adenylation domain-containing protein</fullName>
    </submittedName>
</protein>
<evidence type="ECO:0000256" key="2">
    <source>
        <dbReference type="ARBA" id="ARBA00022450"/>
    </source>
</evidence>
<dbReference type="Pfam" id="PF00975">
    <property type="entry name" value="Thioesterase"/>
    <property type="match status" value="1"/>
</dbReference>
<name>A0ABV9AAZ4_9ACTN</name>
<keyword evidence="2" id="KW-0596">Phosphopantetheine</keyword>
<dbReference type="EMBL" id="JBHSFH010000011">
    <property type="protein sequence ID" value="MFC4496467.1"/>
    <property type="molecule type" value="Genomic_DNA"/>
</dbReference>
<dbReference type="InterPro" id="IPR023213">
    <property type="entry name" value="CAT-like_dom_sf"/>
</dbReference>
<dbReference type="Proteomes" id="UP001595997">
    <property type="component" value="Unassembled WGS sequence"/>
</dbReference>
<dbReference type="SMART" id="SM00824">
    <property type="entry name" value="PKS_TE"/>
    <property type="match status" value="1"/>
</dbReference>
<feature type="region of interest" description="Disordered" evidence="5">
    <location>
        <begin position="5370"/>
        <end position="5391"/>
    </location>
</feature>
<dbReference type="RefSeq" id="WP_386450550.1">
    <property type="nucleotide sequence ID" value="NZ_JBHSFH010000011.1"/>
</dbReference>
<evidence type="ECO:0000313" key="8">
    <source>
        <dbReference type="Proteomes" id="UP001595997"/>
    </source>
</evidence>
<dbReference type="Gene3D" id="3.30.559.10">
    <property type="entry name" value="Chloramphenicol acetyltransferase-like domain"/>
    <property type="match status" value="4"/>
</dbReference>
<gene>
    <name evidence="7" type="ORF">ACFPA8_20270</name>
</gene>
<feature type="domain" description="Carrier" evidence="6">
    <location>
        <begin position="3912"/>
        <end position="3987"/>
    </location>
</feature>
<dbReference type="Gene3D" id="3.30.300.30">
    <property type="match status" value="7"/>
</dbReference>
<dbReference type="InterPro" id="IPR045851">
    <property type="entry name" value="AMP-bd_C_sf"/>
</dbReference>
<dbReference type="Pfam" id="PF00501">
    <property type="entry name" value="AMP-binding"/>
    <property type="match status" value="4"/>
</dbReference>
<dbReference type="Pfam" id="PF00668">
    <property type="entry name" value="Condensation"/>
    <property type="match status" value="4"/>
</dbReference>
<feature type="compositionally biased region" description="Basic and acidic residues" evidence="5">
    <location>
        <begin position="5370"/>
        <end position="5380"/>
    </location>
</feature>
<dbReference type="SUPFAM" id="SSF53474">
    <property type="entry name" value="alpha/beta-Hydrolases"/>
    <property type="match status" value="1"/>
</dbReference>
<dbReference type="Gene3D" id="2.30.38.10">
    <property type="entry name" value="Luciferase, Domain 3"/>
    <property type="match status" value="4"/>
</dbReference>
<dbReference type="SUPFAM" id="SSF52777">
    <property type="entry name" value="CoA-dependent acyltransferases"/>
    <property type="match status" value="8"/>
</dbReference>
<dbReference type="PROSITE" id="PS00012">
    <property type="entry name" value="PHOSPHOPANTETHEINE"/>
    <property type="match status" value="4"/>
</dbReference>
<proteinExistence type="predicted"/>
<dbReference type="SUPFAM" id="SSF53335">
    <property type="entry name" value="S-adenosyl-L-methionine-dependent methyltransferases"/>
    <property type="match status" value="3"/>
</dbReference>
<dbReference type="Gene3D" id="3.40.50.1820">
    <property type="entry name" value="alpha/beta hydrolase"/>
    <property type="match status" value="1"/>
</dbReference>